<dbReference type="AlphaFoldDB" id="F4RTT6"/>
<feature type="compositionally biased region" description="Low complexity" evidence="1">
    <location>
        <begin position="1"/>
        <end position="11"/>
    </location>
</feature>
<proteinExistence type="predicted"/>
<dbReference type="STRING" id="747676.F4RTT6"/>
<dbReference type="EMBL" id="GL883120">
    <property type="protein sequence ID" value="EGG04058.1"/>
    <property type="molecule type" value="Genomic_DNA"/>
</dbReference>
<evidence type="ECO:0000256" key="2">
    <source>
        <dbReference type="SAM" id="Phobius"/>
    </source>
</evidence>
<evidence type="ECO:0000313" key="4">
    <source>
        <dbReference type="Proteomes" id="UP000001072"/>
    </source>
</evidence>
<feature type="region of interest" description="Disordered" evidence="1">
    <location>
        <begin position="1"/>
        <end position="32"/>
    </location>
</feature>
<keyword evidence="2" id="KW-0812">Transmembrane</keyword>
<keyword evidence="2" id="KW-1133">Transmembrane helix</keyword>
<name>F4RTT6_MELLP</name>
<dbReference type="GeneID" id="18925956"/>
<dbReference type="OrthoDB" id="2588793at2759"/>
<dbReference type="RefSeq" id="XP_007412519.1">
    <property type="nucleotide sequence ID" value="XM_007412457.1"/>
</dbReference>
<feature type="transmembrane region" description="Helical" evidence="2">
    <location>
        <begin position="54"/>
        <end position="71"/>
    </location>
</feature>
<dbReference type="KEGG" id="mlr:MELLADRAFT_117134"/>
<gene>
    <name evidence="3" type="ORF">MELLADRAFT_117134</name>
</gene>
<dbReference type="eggNOG" id="ENOG502S5GE">
    <property type="taxonomic scope" value="Eukaryota"/>
</dbReference>
<reference evidence="4" key="1">
    <citation type="journal article" date="2011" name="Proc. Natl. Acad. Sci. U.S.A.">
        <title>Obligate biotrophy features unraveled by the genomic analysis of rust fungi.</title>
        <authorList>
            <person name="Duplessis S."/>
            <person name="Cuomo C.A."/>
            <person name="Lin Y.-C."/>
            <person name="Aerts A."/>
            <person name="Tisserant E."/>
            <person name="Veneault-Fourrey C."/>
            <person name="Joly D.L."/>
            <person name="Hacquard S."/>
            <person name="Amselem J."/>
            <person name="Cantarel B.L."/>
            <person name="Chiu R."/>
            <person name="Coutinho P.M."/>
            <person name="Feau N."/>
            <person name="Field M."/>
            <person name="Frey P."/>
            <person name="Gelhaye E."/>
            <person name="Goldberg J."/>
            <person name="Grabherr M.G."/>
            <person name="Kodira C.D."/>
            <person name="Kohler A."/>
            <person name="Kuees U."/>
            <person name="Lindquist E.A."/>
            <person name="Lucas S.M."/>
            <person name="Mago R."/>
            <person name="Mauceli E."/>
            <person name="Morin E."/>
            <person name="Murat C."/>
            <person name="Pangilinan J.L."/>
            <person name="Park R."/>
            <person name="Pearson M."/>
            <person name="Quesneville H."/>
            <person name="Rouhier N."/>
            <person name="Sakthikumar S."/>
            <person name="Salamov A.A."/>
            <person name="Schmutz J."/>
            <person name="Selles B."/>
            <person name="Shapiro H."/>
            <person name="Tanguay P."/>
            <person name="Tuskan G.A."/>
            <person name="Henrissat B."/>
            <person name="Van de Peer Y."/>
            <person name="Rouze P."/>
            <person name="Ellis J.G."/>
            <person name="Dodds P.N."/>
            <person name="Schein J.E."/>
            <person name="Zhong S."/>
            <person name="Hamelin R.C."/>
            <person name="Grigoriev I.V."/>
            <person name="Szabo L.J."/>
            <person name="Martin F."/>
        </authorList>
    </citation>
    <scope>NUCLEOTIDE SEQUENCE [LARGE SCALE GENOMIC DNA]</scope>
    <source>
        <strain evidence="4">98AG31 / pathotype 3-4-7</strain>
    </source>
</reference>
<organism evidence="4">
    <name type="scientific">Melampsora larici-populina (strain 98AG31 / pathotype 3-4-7)</name>
    <name type="common">Poplar leaf rust fungus</name>
    <dbReference type="NCBI Taxonomy" id="747676"/>
    <lineage>
        <taxon>Eukaryota</taxon>
        <taxon>Fungi</taxon>
        <taxon>Dikarya</taxon>
        <taxon>Basidiomycota</taxon>
        <taxon>Pucciniomycotina</taxon>
        <taxon>Pucciniomycetes</taxon>
        <taxon>Pucciniales</taxon>
        <taxon>Melampsoraceae</taxon>
        <taxon>Melampsora</taxon>
    </lineage>
</organism>
<keyword evidence="2" id="KW-0472">Membrane</keyword>
<accession>F4RTT6</accession>
<feature type="compositionally biased region" description="Polar residues" evidence="1">
    <location>
        <begin position="12"/>
        <end position="32"/>
    </location>
</feature>
<sequence>MTTIRNWTTTTSNQNQPIQLPTSPSKSNHQSDLSFKSISNTLTNKIRLLLLRPTRLLISIISLSLFIYVFIDSHHSDLSLPQRWSIIRSRNLPEYCYNPYQLPGQVETPQPPQTKSKYEAQWIVKNPQPRRRGRNEGKQVGQNFKIKSLLSDLLNGIEHKWLKDKTIILIGDSLDRNVVHFIFNDVLMNSKVSNHRFLTNQTDPKFIEPQTASHRIGIGKHLNLNFVISNWFLMGIDIESPQEFFHPDEDEPQEFESRIRKFYLPLLGTELTKTPDLVLFNSGLWDLVYRSEASVYNSKHNSTLSKPRIGERLTNQELLEHEERFMKFIRVLQSIFPNKKTKLVYRTMPYSSKNANSNAMSTKRIIQFDTFHLKLIHKLNSVSGSKQIGVLDWSSVTHELLFELKDLVHFNPGKAQWFFAELLLHQLRRIVLGDNHQTEWPDCQEYMTLLQTSSPSSSN</sequence>
<keyword evidence="4" id="KW-1185">Reference proteome</keyword>
<protein>
    <submittedName>
        <fullName evidence="3">Uncharacterized protein</fullName>
    </submittedName>
</protein>
<dbReference type="Proteomes" id="UP000001072">
    <property type="component" value="Unassembled WGS sequence"/>
</dbReference>
<dbReference type="HOGENOM" id="CLU_047860_0_0_1"/>
<evidence type="ECO:0000256" key="1">
    <source>
        <dbReference type="SAM" id="MobiDB-lite"/>
    </source>
</evidence>
<evidence type="ECO:0000313" key="3">
    <source>
        <dbReference type="EMBL" id="EGG04058.1"/>
    </source>
</evidence>
<dbReference type="InParanoid" id="F4RTT6"/>
<dbReference type="VEuPathDB" id="FungiDB:MELLADRAFT_117134"/>